<dbReference type="Proteomes" id="UP000006860">
    <property type="component" value="Chromosome"/>
</dbReference>
<accession>F0SNT1</accession>
<keyword evidence="3" id="KW-1185">Reference proteome</keyword>
<sequence>MAETTSPPAIPAEPDELPVGSADSPSAGETVTPAAEESGSSLRAIWLSRADQHAVAIVCCLLLSWAVFRWADLSRWGREPIEIARLAKQEYAYVVDPNEATWIELSLLEGLGETLSKRIVENREEHGPFRRAEDLLRVRGIGKKTLARFADRLRFAVPADEVSSESSDSG</sequence>
<evidence type="ECO:0000256" key="1">
    <source>
        <dbReference type="SAM" id="MobiDB-lite"/>
    </source>
</evidence>
<dbReference type="eggNOG" id="COG1555">
    <property type="taxonomic scope" value="Bacteria"/>
</dbReference>
<dbReference type="PANTHER" id="PTHR21180">
    <property type="entry name" value="ENDONUCLEASE/EXONUCLEASE/PHOSPHATASE FAMILY DOMAIN-CONTAINING PROTEIN 1"/>
    <property type="match status" value="1"/>
</dbReference>
<dbReference type="Pfam" id="PF12836">
    <property type="entry name" value="HHH_3"/>
    <property type="match status" value="1"/>
</dbReference>
<dbReference type="STRING" id="756272.Plabr_1355"/>
<evidence type="ECO:0008006" key="4">
    <source>
        <dbReference type="Google" id="ProtNLM"/>
    </source>
</evidence>
<feature type="region of interest" description="Disordered" evidence="1">
    <location>
        <begin position="1"/>
        <end position="34"/>
    </location>
</feature>
<dbReference type="AlphaFoldDB" id="F0SNT1"/>
<dbReference type="KEGG" id="pbs:Plabr_1355"/>
<evidence type="ECO:0000313" key="3">
    <source>
        <dbReference type="Proteomes" id="UP000006860"/>
    </source>
</evidence>
<protein>
    <recommendedName>
        <fullName evidence="4">Helix-hairpin-helix motif protein</fullName>
    </recommendedName>
</protein>
<dbReference type="HOGENOM" id="CLU_1569520_0_0_0"/>
<dbReference type="Gene3D" id="1.10.150.320">
    <property type="entry name" value="Photosystem II 12 kDa extrinsic protein"/>
    <property type="match status" value="1"/>
</dbReference>
<gene>
    <name evidence="2" type="ordered locus">Plabr_1355</name>
</gene>
<organism evidence="2 3">
    <name type="scientific">Rubinisphaera brasiliensis (strain ATCC 49424 / DSM 5305 / JCM 21570 / IAM 15109 / NBRC 103401 / IFAM 1448)</name>
    <name type="common">Planctomyces brasiliensis</name>
    <dbReference type="NCBI Taxonomy" id="756272"/>
    <lineage>
        <taxon>Bacteria</taxon>
        <taxon>Pseudomonadati</taxon>
        <taxon>Planctomycetota</taxon>
        <taxon>Planctomycetia</taxon>
        <taxon>Planctomycetales</taxon>
        <taxon>Planctomycetaceae</taxon>
        <taxon>Rubinisphaera</taxon>
    </lineage>
</organism>
<dbReference type="RefSeq" id="WP_013627698.1">
    <property type="nucleotide sequence ID" value="NC_015174.1"/>
</dbReference>
<evidence type="ECO:0000313" key="2">
    <source>
        <dbReference type="EMBL" id="ADY58967.1"/>
    </source>
</evidence>
<dbReference type="OrthoDB" id="9790239at2"/>
<dbReference type="PANTHER" id="PTHR21180:SF32">
    <property type="entry name" value="ENDONUCLEASE_EXONUCLEASE_PHOSPHATASE FAMILY DOMAIN-CONTAINING PROTEIN 1"/>
    <property type="match status" value="1"/>
</dbReference>
<dbReference type="InterPro" id="IPR051675">
    <property type="entry name" value="Endo/Exo/Phosphatase_dom_1"/>
</dbReference>
<dbReference type="EMBL" id="CP002546">
    <property type="protein sequence ID" value="ADY58967.1"/>
    <property type="molecule type" value="Genomic_DNA"/>
</dbReference>
<dbReference type="SUPFAM" id="SSF47781">
    <property type="entry name" value="RuvA domain 2-like"/>
    <property type="match status" value="1"/>
</dbReference>
<name>F0SNT1_RUBBR</name>
<reference evidence="3" key="1">
    <citation type="submission" date="2011-02" db="EMBL/GenBank/DDBJ databases">
        <title>The complete genome of Planctomyces brasiliensis DSM 5305.</title>
        <authorList>
            <person name="Lucas S."/>
            <person name="Copeland A."/>
            <person name="Lapidus A."/>
            <person name="Bruce D."/>
            <person name="Goodwin L."/>
            <person name="Pitluck S."/>
            <person name="Kyrpides N."/>
            <person name="Mavromatis K."/>
            <person name="Pagani I."/>
            <person name="Ivanova N."/>
            <person name="Ovchinnikova G."/>
            <person name="Lu M."/>
            <person name="Detter J.C."/>
            <person name="Han C."/>
            <person name="Land M."/>
            <person name="Hauser L."/>
            <person name="Markowitz V."/>
            <person name="Cheng J.-F."/>
            <person name="Hugenholtz P."/>
            <person name="Woyke T."/>
            <person name="Wu D."/>
            <person name="Tindall B."/>
            <person name="Pomrenke H.G."/>
            <person name="Brambilla E."/>
            <person name="Klenk H.-P."/>
            <person name="Eisen J.A."/>
        </authorList>
    </citation>
    <scope>NUCLEOTIDE SEQUENCE [LARGE SCALE GENOMIC DNA]</scope>
    <source>
        <strain evidence="3">ATCC 49424 / DSM 5305 / JCM 21570 / NBRC 103401 / IFAM 1448</strain>
    </source>
</reference>
<dbReference type="InterPro" id="IPR010994">
    <property type="entry name" value="RuvA_2-like"/>
</dbReference>
<proteinExistence type="predicted"/>